<organism evidence="1 2">
    <name type="scientific">Auriscalpium vulgare</name>
    <dbReference type="NCBI Taxonomy" id="40419"/>
    <lineage>
        <taxon>Eukaryota</taxon>
        <taxon>Fungi</taxon>
        <taxon>Dikarya</taxon>
        <taxon>Basidiomycota</taxon>
        <taxon>Agaricomycotina</taxon>
        <taxon>Agaricomycetes</taxon>
        <taxon>Russulales</taxon>
        <taxon>Auriscalpiaceae</taxon>
        <taxon>Auriscalpium</taxon>
    </lineage>
</organism>
<reference evidence="1" key="2">
    <citation type="journal article" date="2022" name="New Phytol.">
        <title>Evolutionary transition to the ectomycorrhizal habit in the genomes of a hyperdiverse lineage of mushroom-forming fungi.</title>
        <authorList>
            <person name="Looney B."/>
            <person name="Miyauchi S."/>
            <person name="Morin E."/>
            <person name="Drula E."/>
            <person name="Courty P.E."/>
            <person name="Kohler A."/>
            <person name="Kuo A."/>
            <person name="LaButti K."/>
            <person name="Pangilinan J."/>
            <person name="Lipzen A."/>
            <person name="Riley R."/>
            <person name="Andreopoulos W."/>
            <person name="He G."/>
            <person name="Johnson J."/>
            <person name="Nolan M."/>
            <person name="Tritt A."/>
            <person name="Barry K.W."/>
            <person name="Grigoriev I.V."/>
            <person name="Nagy L.G."/>
            <person name="Hibbett D."/>
            <person name="Henrissat B."/>
            <person name="Matheny P.B."/>
            <person name="Labbe J."/>
            <person name="Martin F.M."/>
        </authorList>
    </citation>
    <scope>NUCLEOTIDE SEQUENCE</scope>
    <source>
        <strain evidence="1">FP105234-sp</strain>
    </source>
</reference>
<keyword evidence="2" id="KW-1185">Reference proteome</keyword>
<dbReference type="EMBL" id="MU276275">
    <property type="protein sequence ID" value="KAI0039676.1"/>
    <property type="molecule type" value="Genomic_DNA"/>
</dbReference>
<feature type="non-terminal residue" evidence="1">
    <location>
        <position position="240"/>
    </location>
</feature>
<reference evidence="1" key="1">
    <citation type="submission" date="2021-02" db="EMBL/GenBank/DDBJ databases">
        <authorList>
            <consortium name="DOE Joint Genome Institute"/>
            <person name="Ahrendt S."/>
            <person name="Looney B.P."/>
            <person name="Miyauchi S."/>
            <person name="Morin E."/>
            <person name="Drula E."/>
            <person name="Courty P.E."/>
            <person name="Chicoki N."/>
            <person name="Fauchery L."/>
            <person name="Kohler A."/>
            <person name="Kuo A."/>
            <person name="Labutti K."/>
            <person name="Pangilinan J."/>
            <person name="Lipzen A."/>
            <person name="Riley R."/>
            <person name="Andreopoulos W."/>
            <person name="He G."/>
            <person name="Johnson J."/>
            <person name="Barry K.W."/>
            <person name="Grigoriev I.V."/>
            <person name="Nagy L."/>
            <person name="Hibbett D."/>
            <person name="Henrissat B."/>
            <person name="Matheny P.B."/>
            <person name="Labbe J."/>
            <person name="Martin F."/>
        </authorList>
    </citation>
    <scope>NUCLEOTIDE SEQUENCE</scope>
    <source>
        <strain evidence="1">FP105234-sp</strain>
    </source>
</reference>
<evidence type="ECO:0000313" key="1">
    <source>
        <dbReference type="EMBL" id="KAI0039676.1"/>
    </source>
</evidence>
<sequence>MAGVPSSIKRSLGSCSNPNCLYHNQVSTKAPLKCAKCKSTKYCDRDCQRAHWPNHKEFCKIWAESANNGQIPVAQIKLKMAHLIWLVRGMPEYTAYMFNEYEHWRYRGKRGCMEFQFDRWEELFQTIQFIEALPVYTQVPFVGMSGSPSFGGYTNGVQSPIDLPLRKVVSGQEQGFVTAVDSHMHFTTNESRPNLQRALDIALNSDDMFVISVTVELEGTCSTHLYDFIYRSLSYYPEVE</sequence>
<evidence type="ECO:0000313" key="2">
    <source>
        <dbReference type="Proteomes" id="UP000814033"/>
    </source>
</evidence>
<comment type="caution">
    <text evidence="1">The sequence shown here is derived from an EMBL/GenBank/DDBJ whole genome shotgun (WGS) entry which is preliminary data.</text>
</comment>
<gene>
    <name evidence="1" type="ORF">FA95DRAFT_1528321</name>
</gene>
<dbReference type="Proteomes" id="UP000814033">
    <property type="component" value="Unassembled WGS sequence"/>
</dbReference>
<name>A0ACB8R7W4_9AGAM</name>
<protein>
    <submittedName>
        <fullName evidence="1">Uncharacterized protein</fullName>
    </submittedName>
</protein>
<proteinExistence type="predicted"/>
<accession>A0ACB8R7W4</accession>